<dbReference type="EMBL" id="JARBJD010000232">
    <property type="protein sequence ID" value="KAK2946267.1"/>
    <property type="molecule type" value="Genomic_DNA"/>
</dbReference>
<gene>
    <name evidence="2" type="ORF">BLNAU_18788</name>
</gene>
<sequence length="892" mass="97374">MALFLVLLITNVQTHQVHGTSGLFVEDLNPLEGKMKTNKQDGIKMIHLSNAEMISTTIEVDSSDVSLIGKNTILEYCVDSRRSEMENEPEDRKFMFSVWNSSFRVSGVRALCMSTESGLCVVSSSNVYLSLSSVISDGFHSPFLIHSSTDGNDGSSSSIVLSWCTHESPRHFVAPFVDVSHSRNDGELAASRSKLERIVEPQSISVVGTGLTMTSQTLWMGTGPLFSFGMVSDENRVFETDMMVSMDTTMSFCSLANMSSLTNRIRDLDGTKNELGFASQRIVGSSVCMSRNHDQGTGMLDVNLGGSLSCLNASFSSCVREPNSETEKVESFQDFIQGDRFYFGYNSKIQSVSYTLCTFKDMAVSTSYTNGGAINFYQPKGPLCITQCFFHNCRATGYGSDGGAVLVSCQSVPEQLATISNSSFTECKTSTEGGYSCGGGLVCWLCSHATIVNCFCESCYAQWGGAMDLAHEAATVTNCAFVLCSTYAFGGALRFETTSPMDLSFLQFRQCSCSGIAASRDINFYDMTSEVANSDNIKYCDSTSGSPNVYFEFNTSSNSILIPQQTTEQRTDISSFEVSMGENKATITVTTTTEVKGTMGILLEGSNVPRLIHVEFGTPTTKSSTGTVEVSVGRQGVLPILNDGESYTNRSWSFAHDYFPPSIIKLSAGVEWTTEGKFTLTGHLLKSGTYSMKVKDKDDKTFTISLSLSDNRLTGTNPLSSKDPSKMKYGYDYTVIEVLCDSEPLLLAPSLSCTIPYPTAKLTDIFQTDGRDSMKIVFDGYGFVASGYTVTVTEVGVEESPHTKTVQLVPYSSYDLREWTAKLYPISEADLKYGTEYEVSSIVSLDGKQTATTSSRKFTTPKEPAQIETYLKAELINDKTAVRLSFESDSVC</sequence>
<dbReference type="InterPro" id="IPR011050">
    <property type="entry name" value="Pectin_lyase_fold/virulence"/>
</dbReference>
<feature type="signal peptide" evidence="1">
    <location>
        <begin position="1"/>
        <end position="19"/>
    </location>
</feature>
<evidence type="ECO:0000313" key="3">
    <source>
        <dbReference type="Proteomes" id="UP001281761"/>
    </source>
</evidence>
<keyword evidence="3" id="KW-1185">Reference proteome</keyword>
<organism evidence="2 3">
    <name type="scientific">Blattamonas nauphoetae</name>
    <dbReference type="NCBI Taxonomy" id="2049346"/>
    <lineage>
        <taxon>Eukaryota</taxon>
        <taxon>Metamonada</taxon>
        <taxon>Preaxostyla</taxon>
        <taxon>Oxymonadida</taxon>
        <taxon>Blattamonas</taxon>
    </lineage>
</organism>
<evidence type="ECO:0000313" key="2">
    <source>
        <dbReference type="EMBL" id="KAK2946267.1"/>
    </source>
</evidence>
<proteinExistence type="predicted"/>
<dbReference type="SUPFAM" id="SSF51126">
    <property type="entry name" value="Pectin lyase-like"/>
    <property type="match status" value="1"/>
</dbReference>
<dbReference type="Proteomes" id="UP001281761">
    <property type="component" value="Unassembled WGS sequence"/>
</dbReference>
<accession>A0ABQ9X3K8</accession>
<protein>
    <submittedName>
        <fullName evidence="2">Uncharacterized protein</fullName>
    </submittedName>
</protein>
<comment type="caution">
    <text evidence="2">The sequence shown here is derived from an EMBL/GenBank/DDBJ whole genome shotgun (WGS) entry which is preliminary data.</text>
</comment>
<feature type="chain" id="PRO_5046419493" evidence="1">
    <location>
        <begin position="20"/>
        <end position="892"/>
    </location>
</feature>
<evidence type="ECO:0000256" key="1">
    <source>
        <dbReference type="SAM" id="SignalP"/>
    </source>
</evidence>
<reference evidence="2 3" key="1">
    <citation type="journal article" date="2022" name="bioRxiv">
        <title>Genomics of Preaxostyla Flagellates Illuminates Evolutionary Transitions and the Path Towards Mitochondrial Loss.</title>
        <authorList>
            <person name="Novak L.V.F."/>
            <person name="Treitli S.C."/>
            <person name="Pyrih J."/>
            <person name="Halakuc P."/>
            <person name="Pipaliya S.V."/>
            <person name="Vacek V."/>
            <person name="Brzon O."/>
            <person name="Soukal P."/>
            <person name="Eme L."/>
            <person name="Dacks J.B."/>
            <person name="Karnkowska A."/>
            <person name="Elias M."/>
            <person name="Hampl V."/>
        </authorList>
    </citation>
    <scope>NUCLEOTIDE SEQUENCE [LARGE SCALE GENOMIC DNA]</scope>
    <source>
        <strain evidence="2">NAU3</strain>
        <tissue evidence="2">Gut</tissue>
    </source>
</reference>
<name>A0ABQ9X3K8_9EUKA</name>
<keyword evidence="1" id="KW-0732">Signal</keyword>